<dbReference type="AlphaFoldDB" id="M2ZXZ5"/>
<dbReference type="GeneID" id="19332883"/>
<accession>M2ZXZ5</accession>
<dbReference type="KEGG" id="pfj:MYCFIDRAFT_172894"/>
<evidence type="ECO:0000313" key="1">
    <source>
        <dbReference type="EMBL" id="EME83819.1"/>
    </source>
</evidence>
<keyword evidence="2" id="KW-1185">Reference proteome</keyword>
<evidence type="ECO:0000313" key="2">
    <source>
        <dbReference type="Proteomes" id="UP000016932"/>
    </source>
</evidence>
<name>M2ZXZ5_PSEFD</name>
<dbReference type="VEuPathDB" id="FungiDB:MYCFIDRAFT_172894"/>
<gene>
    <name evidence="1" type="ORF">MYCFIDRAFT_172894</name>
</gene>
<dbReference type="EMBL" id="KB446557">
    <property type="protein sequence ID" value="EME83819.1"/>
    <property type="molecule type" value="Genomic_DNA"/>
</dbReference>
<dbReference type="RefSeq" id="XP_007924454.1">
    <property type="nucleotide sequence ID" value="XM_007926263.1"/>
</dbReference>
<proteinExistence type="predicted"/>
<organism evidence="1 2">
    <name type="scientific">Pseudocercospora fijiensis (strain CIRAD86)</name>
    <name type="common">Black leaf streak disease fungus</name>
    <name type="synonym">Mycosphaerella fijiensis</name>
    <dbReference type="NCBI Taxonomy" id="383855"/>
    <lineage>
        <taxon>Eukaryota</taxon>
        <taxon>Fungi</taxon>
        <taxon>Dikarya</taxon>
        <taxon>Ascomycota</taxon>
        <taxon>Pezizomycotina</taxon>
        <taxon>Dothideomycetes</taxon>
        <taxon>Dothideomycetidae</taxon>
        <taxon>Mycosphaerellales</taxon>
        <taxon>Mycosphaerellaceae</taxon>
        <taxon>Pseudocercospora</taxon>
    </lineage>
</organism>
<sequence>MRVEGQVTFRVQSMPAKQILGSYRPPANARPRHAATWIAASSERGCYELPHRPARMSSHQPLRLQFLFLICKVPLPHQKPSRNSLFLSRPLGLSSDPVLFTCVPGSSLSYRENAIINPYIFYTGPTAVLGCWGEVVGPFGVQRNAPLGQQRESISSSRISSLSRIRYSSWRSLTLTWQRNAPRTRRAIEPVTFMRGAIKSVSFTCKADEKDSVVPALHRRNVPAVKRATTGRLIIAFYQCSNVPKIRYSECHKLIEKSMHPVLTYYILRRIFHDPLRQSGCDLKMNMLTKIRLVHVNALVQARSPGNWCWSGLVWSSRQLPGVNSIQEAALQRFLSAGSKIC</sequence>
<dbReference type="Proteomes" id="UP000016932">
    <property type="component" value="Unassembled WGS sequence"/>
</dbReference>
<dbReference type="HOGENOM" id="CLU_811640_0_0_1"/>
<protein>
    <submittedName>
        <fullName evidence="1">Uncharacterized protein</fullName>
    </submittedName>
</protein>
<reference evidence="1 2" key="1">
    <citation type="journal article" date="2012" name="PLoS Pathog.">
        <title>Diverse lifestyles and strategies of plant pathogenesis encoded in the genomes of eighteen Dothideomycetes fungi.</title>
        <authorList>
            <person name="Ohm R.A."/>
            <person name="Feau N."/>
            <person name="Henrissat B."/>
            <person name="Schoch C.L."/>
            <person name="Horwitz B.A."/>
            <person name="Barry K.W."/>
            <person name="Condon B.J."/>
            <person name="Copeland A.C."/>
            <person name="Dhillon B."/>
            <person name="Glaser F."/>
            <person name="Hesse C.N."/>
            <person name="Kosti I."/>
            <person name="LaButti K."/>
            <person name="Lindquist E.A."/>
            <person name="Lucas S."/>
            <person name="Salamov A.A."/>
            <person name="Bradshaw R.E."/>
            <person name="Ciuffetti L."/>
            <person name="Hamelin R.C."/>
            <person name="Kema G.H.J."/>
            <person name="Lawrence C."/>
            <person name="Scott J.A."/>
            <person name="Spatafora J.W."/>
            <person name="Turgeon B.G."/>
            <person name="de Wit P.J.G.M."/>
            <person name="Zhong S."/>
            <person name="Goodwin S.B."/>
            <person name="Grigoriev I.V."/>
        </authorList>
    </citation>
    <scope>NUCLEOTIDE SEQUENCE [LARGE SCALE GENOMIC DNA]</scope>
    <source>
        <strain evidence="1 2">CIRAD86</strain>
    </source>
</reference>